<evidence type="ECO:0000313" key="2">
    <source>
        <dbReference type="Proteomes" id="UP000659388"/>
    </source>
</evidence>
<keyword evidence="2" id="KW-1185">Reference proteome</keyword>
<protein>
    <submittedName>
        <fullName evidence="1">Uncharacterized protein</fullName>
    </submittedName>
</protein>
<comment type="caution">
    <text evidence="1">The sequence shown here is derived from an EMBL/GenBank/DDBJ whole genome shotgun (WGS) entry which is preliminary data.</text>
</comment>
<accession>A0A937FAQ1</accession>
<gene>
    <name evidence="1" type="ORF">JL102_18340</name>
</gene>
<proteinExistence type="predicted"/>
<dbReference type="Proteomes" id="UP000659388">
    <property type="component" value="Unassembled WGS sequence"/>
</dbReference>
<dbReference type="EMBL" id="JAESIY010000010">
    <property type="protein sequence ID" value="MBL3658117.1"/>
    <property type="molecule type" value="Genomic_DNA"/>
</dbReference>
<dbReference type="RefSeq" id="WP_202245904.1">
    <property type="nucleotide sequence ID" value="NZ_JAESIY010000010.1"/>
</dbReference>
<dbReference type="AlphaFoldDB" id="A0A937FAQ1"/>
<name>A0A937FAQ1_9BACT</name>
<evidence type="ECO:0000313" key="1">
    <source>
        <dbReference type="EMBL" id="MBL3658117.1"/>
    </source>
</evidence>
<sequence>MESDDSYGRFFSIKDGKKFTDSEVTEENGASIDITFGSFGHSVNFFQSPTSSSFDIPNASETYFMNYQSEVIMTAEDFNEMKDDAALSKFSITKDDEESFSGNSIPNVILFETAEGKKGAIRTKERNSDRLLVDIKVQKY</sequence>
<reference evidence="1" key="1">
    <citation type="submission" date="2021-01" db="EMBL/GenBank/DDBJ databases">
        <title>Fulvivirga kasyanovii gen. nov., sp nov., a novel member of the phylum Bacteroidetes isolated from seawater in a mussel farm.</title>
        <authorList>
            <person name="Zhao L.-H."/>
            <person name="Wang Z.-J."/>
        </authorList>
    </citation>
    <scope>NUCLEOTIDE SEQUENCE</scope>
    <source>
        <strain evidence="1">2943</strain>
    </source>
</reference>
<organism evidence="1 2">
    <name type="scientific">Fulvivirga sediminis</name>
    <dbReference type="NCBI Taxonomy" id="2803949"/>
    <lineage>
        <taxon>Bacteria</taxon>
        <taxon>Pseudomonadati</taxon>
        <taxon>Bacteroidota</taxon>
        <taxon>Cytophagia</taxon>
        <taxon>Cytophagales</taxon>
        <taxon>Fulvivirgaceae</taxon>
        <taxon>Fulvivirga</taxon>
    </lineage>
</organism>